<dbReference type="CDD" id="cd02252">
    <property type="entry name" value="nylC_like"/>
    <property type="match status" value="1"/>
</dbReference>
<dbReference type="Gene3D" id="3.60.70.12">
    <property type="entry name" value="L-amino peptidase D-ALA esterase/amidase"/>
    <property type="match status" value="1"/>
</dbReference>
<reference evidence="2 3" key="1">
    <citation type="submission" date="2013-02" db="EMBL/GenBank/DDBJ databases">
        <title>The complete genome sequence of Corynebacterium callunae DSM 20147.</title>
        <authorList>
            <person name="Ruckert C."/>
            <person name="Albersmeier A."/>
            <person name="Kalinowski J."/>
        </authorList>
    </citation>
    <scope>NUCLEOTIDE SEQUENCE [LARGE SCALE GENOMIC DNA]</scope>
    <source>
        <strain evidence="2 3">DSM 20147</strain>
    </source>
</reference>
<dbReference type="Proteomes" id="UP000011760">
    <property type="component" value="Chromosome"/>
</dbReference>
<keyword evidence="2" id="KW-0031">Aminopeptidase</keyword>
<name>M1UMU7_9CORY</name>
<dbReference type="PANTHER" id="PTHR36512">
    <property type="entry name" value="D-AMINOPEPTIDASE"/>
    <property type="match status" value="1"/>
</dbReference>
<dbReference type="KEGG" id="ccn:H924_10555"/>
<dbReference type="EMBL" id="CP004354">
    <property type="protein sequence ID" value="AGG67539.1"/>
    <property type="molecule type" value="Genomic_DNA"/>
</dbReference>
<dbReference type="PANTHER" id="PTHR36512:SF3">
    <property type="entry name" value="BLR5678 PROTEIN"/>
    <property type="match status" value="1"/>
</dbReference>
<keyword evidence="2" id="KW-0645">Protease</keyword>
<dbReference type="SUPFAM" id="SSF56266">
    <property type="entry name" value="DmpA/ArgJ-like"/>
    <property type="match status" value="1"/>
</dbReference>
<dbReference type="PATRIC" id="fig|1121353.3.peg.2154"/>
<evidence type="ECO:0000256" key="1">
    <source>
        <dbReference type="ARBA" id="ARBA00007068"/>
    </source>
</evidence>
<evidence type="ECO:0000313" key="3">
    <source>
        <dbReference type="Proteomes" id="UP000011760"/>
    </source>
</evidence>
<organism evidence="2 3">
    <name type="scientific">Corynebacterium callunae DSM 20147</name>
    <dbReference type="NCBI Taxonomy" id="1121353"/>
    <lineage>
        <taxon>Bacteria</taxon>
        <taxon>Bacillati</taxon>
        <taxon>Actinomycetota</taxon>
        <taxon>Actinomycetes</taxon>
        <taxon>Mycobacteriales</taxon>
        <taxon>Corynebacteriaceae</taxon>
        <taxon>Corynebacterium</taxon>
    </lineage>
</organism>
<dbReference type="InterPro" id="IPR016117">
    <property type="entry name" value="ArgJ-like_dom_sf"/>
</dbReference>
<protein>
    <submittedName>
        <fullName evidence="2">L-aminopeptidase/D-esterase</fullName>
    </submittedName>
</protein>
<accession>M1UMU7</accession>
<gene>
    <name evidence="2" type="ORF">H924_10555</name>
</gene>
<dbReference type="InterPro" id="IPR005321">
    <property type="entry name" value="Peptidase_S58_DmpA"/>
</dbReference>
<sequence>MVIAPKGAIAGVDVRGGGPGTRETDLLEPHNTVQAVHAVALCGGSAFGLAAADGVMTALEERGIGFPVRGPGIELRVPIVPAAVIFDLFVGDPHNRPTSSDGAAAVENAFAGADTASGSIGAGMGATAGKLRGGFGQASRRVDEYPIAAAIVANPVGEVVDPETGRLYGRPSAAAVDVDKLKKLAPAATTLNTTIGVIATTAPLTKAQAKRVALAAHDGLARAVRPAHSPFDGDTLFALSSGDGSGVSDELLTQLCAAAADCVQDAIIDAITSASPGLELHTLRELTDEL</sequence>
<keyword evidence="2" id="KW-0378">Hydrolase</keyword>
<dbReference type="AlphaFoldDB" id="M1UMU7"/>
<dbReference type="STRING" id="1121353.H924_10555"/>
<dbReference type="eggNOG" id="COG3191">
    <property type="taxonomic scope" value="Bacteria"/>
</dbReference>
<proteinExistence type="inferred from homology"/>
<keyword evidence="3" id="KW-1185">Reference proteome</keyword>
<dbReference type="Pfam" id="PF03576">
    <property type="entry name" value="Peptidase_S58"/>
    <property type="match status" value="1"/>
</dbReference>
<dbReference type="GO" id="GO:0004177">
    <property type="term" value="F:aminopeptidase activity"/>
    <property type="evidence" value="ECO:0007669"/>
    <property type="project" value="UniProtKB-KW"/>
</dbReference>
<evidence type="ECO:0000313" key="2">
    <source>
        <dbReference type="EMBL" id="AGG67539.1"/>
    </source>
</evidence>
<dbReference type="HOGENOM" id="CLU_044458_0_0_11"/>
<comment type="similarity">
    <text evidence="1">Belongs to the peptidase S58 family.</text>
</comment>